<evidence type="ECO:0000256" key="3">
    <source>
        <dbReference type="ARBA" id="ARBA00023186"/>
    </source>
</evidence>
<feature type="compositionally biased region" description="Basic and acidic residues" evidence="4">
    <location>
        <begin position="1022"/>
        <end position="1033"/>
    </location>
</feature>
<feature type="region of interest" description="Disordered" evidence="4">
    <location>
        <begin position="144"/>
        <end position="184"/>
    </location>
</feature>
<feature type="compositionally biased region" description="Basic and acidic residues" evidence="4">
    <location>
        <begin position="1005"/>
        <end position="1015"/>
    </location>
</feature>
<dbReference type="EMBL" id="JMSN01000014">
    <property type="protein sequence ID" value="KDN52099.1"/>
    <property type="molecule type" value="Genomic_DNA"/>
</dbReference>
<feature type="compositionally biased region" description="Low complexity" evidence="4">
    <location>
        <begin position="316"/>
        <end position="325"/>
    </location>
</feature>
<dbReference type="GeneID" id="25267440"/>
<dbReference type="OrthoDB" id="5585685at2759"/>
<dbReference type="STRING" id="1037660.A0A066WM72"/>
<feature type="compositionally biased region" description="Polar residues" evidence="4">
    <location>
        <begin position="993"/>
        <end position="1003"/>
    </location>
</feature>
<comment type="similarity">
    <text evidence="1">Belongs to the synembryn family.</text>
</comment>
<feature type="compositionally biased region" description="Low complexity" evidence="4">
    <location>
        <begin position="296"/>
        <end position="307"/>
    </location>
</feature>
<reference evidence="5 6" key="1">
    <citation type="submission" date="2014-05" db="EMBL/GenBank/DDBJ databases">
        <title>Draft genome sequence of a rare smut relative, Tilletiaria anomala UBC 951.</title>
        <authorList>
            <consortium name="DOE Joint Genome Institute"/>
            <person name="Toome M."/>
            <person name="Kuo A."/>
            <person name="Henrissat B."/>
            <person name="Lipzen A."/>
            <person name="Tritt A."/>
            <person name="Yoshinaga Y."/>
            <person name="Zane M."/>
            <person name="Barry K."/>
            <person name="Grigoriev I.V."/>
            <person name="Spatafora J.W."/>
            <person name="Aimea M.C."/>
        </authorList>
    </citation>
    <scope>NUCLEOTIDE SEQUENCE [LARGE SCALE GENOMIC DNA]</scope>
    <source>
        <strain evidence="5 6">UBC 951</strain>
    </source>
</reference>
<feature type="compositionally biased region" description="Low complexity" evidence="4">
    <location>
        <begin position="57"/>
        <end position="68"/>
    </location>
</feature>
<keyword evidence="6" id="KW-1185">Reference proteome</keyword>
<dbReference type="GO" id="GO:0007186">
    <property type="term" value="P:G protein-coupled receptor signaling pathway"/>
    <property type="evidence" value="ECO:0007669"/>
    <property type="project" value="TreeGrafter"/>
</dbReference>
<name>A0A066WM72_TILAU</name>
<feature type="region of interest" description="Disordered" evidence="4">
    <location>
        <begin position="928"/>
        <end position="949"/>
    </location>
</feature>
<dbReference type="InParanoid" id="A0A066WM72"/>
<dbReference type="PANTHER" id="PTHR12425:SF5">
    <property type="entry name" value="SYNEMBRYN"/>
    <property type="match status" value="1"/>
</dbReference>
<evidence type="ECO:0000313" key="6">
    <source>
        <dbReference type="Proteomes" id="UP000027361"/>
    </source>
</evidence>
<evidence type="ECO:0000256" key="2">
    <source>
        <dbReference type="ARBA" id="ARBA00022658"/>
    </source>
</evidence>
<evidence type="ECO:0000256" key="4">
    <source>
        <dbReference type="SAM" id="MobiDB-lite"/>
    </source>
</evidence>
<dbReference type="RefSeq" id="XP_013244891.1">
    <property type="nucleotide sequence ID" value="XM_013389437.1"/>
</dbReference>
<keyword evidence="2" id="KW-0344">Guanine-nucleotide releasing factor</keyword>
<evidence type="ECO:0000256" key="1">
    <source>
        <dbReference type="ARBA" id="ARBA00009049"/>
    </source>
</evidence>
<proteinExistence type="inferred from homology"/>
<comment type="caution">
    <text evidence="5">The sequence shown here is derived from an EMBL/GenBank/DDBJ whole genome shotgun (WGS) entry which is preliminary data.</text>
</comment>
<evidence type="ECO:0000313" key="5">
    <source>
        <dbReference type="EMBL" id="KDN52099.1"/>
    </source>
</evidence>
<feature type="compositionally biased region" description="Low complexity" evidence="4">
    <location>
        <begin position="256"/>
        <end position="283"/>
    </location>
</feature>
<dbReference type="Pfam" id="PF10165">
    <property type="entry name" value="Ric8"/>
    <property type="match status" value="1"/>
</dbReference>
<feature type="compositionally biased region" description="Low complexity" evidence="4">
    <location>
        <begin position="333"/>
        <end position="354"/>
    </location>
</feature>
<accession>A0A066WM72</accession>
<dbReference type="GO" id="GO:0005737">
    <property type="term" value="C:cytoplasm"/>
    <property type="evidence" value="ECO:0007669"/>
    <property type="project" value="TreeGrafter"/>
</dbReference>
<organism evidence="5 6">
    <name type="scientific">Tilletiaria anomala (strain ATCC 24038 / CBS 436.72 / UBC 951)</name>
    <dbReference type="NCBI Taxonomy" id="1037660"/>
    <lineage>
        <taxon>Eukaryota</taxon>
        <taxon>Fungi</taxon>
        <taxon>Dikarya</taxon>
        <taxon>Basidiomycota</taxon>
        <taxon>Ustilaginomycotina</taxon>
        <taxon>Exobasidiomycetes</taxon>
        <taxon>Georgefischeriales</taxon>
        <taxon>Tilletiariaceae</taxon>
        <taxon>Tilletiaria</taxon>
    </lineage>
</organism>
<feature type="region of interest" description="Disordered" evidence="4">
    <location>
        <begin position="416"/>
        <end position="441"/>
    </location>
</feature>
<gene>
    <name evidence="5" type="ORF">K437DRAFT_40034</name>
</gene>
<protein>
    <submittedName>
        <fullName evidence="5">Uncharacterized protein</fullName>
    </submittedName>
</protein>
<feature type="compositionally biased region" description="Basic and acidic residues" evidence="4">
    <location>
        <begin position="45"/>
        <end position="54"/>
    </location>
</feature>
<dbReference type="HOGENOM" id="CLU_292594_0_0_1"/>
<dbReference type="GO" id="GO:0005085">
    <property type="term" value="F:guanyl-nucleotide exchange factor activity"/>
    <property type="evidence" value="ECO:0007669"/>
    <property type="project" value="UniProtKB-KW"/>
</dbReference>
<dbReference type="Proteomes" id="UP000027361">
    <property type="component" value="Unassembled WGS sequence"/>
</dbReference>
<keyword evidence="3" id="KW-0143">Chaperone</keyword>
<dbReference type="PANTHER" id="PTHR12425">
    <property type="entry name" value="SYNEMBRYN"/>
    <property type="match status" value="1"/>
</dbReference>
<sequence length="1041" mass="110794">MLAALAAAAAQAQVQAKAQASSDPAASGAALRIAKAYISLPDASRRRLQRDSERGQAASGIASEAPSSSAASLQTAASAWCKQAPVYALLDAFVNTVGSAAALNTRMRQLFAEAIAADLRATRMAERDRRQVLARRRRRWRRSDRAELVKEGDKEAEQEEGKQQQLGQASENADPGAKIEEVDDAQAWPWPKQLRLLALMVLKELSRLPGGSAPLASAEGLAMLLEQLTLPGEAGAEAVAELELKGQEGGGIAQTPLSSLPSSSSSLSSAPVTAACGEEQAQGEVEEEMLDETQVRGSPSSQLSSASSGGGGGSSSGLARLRTGSQGSDYRQSKGGASSASPPVSSPVKAVAAGTPGRKLGKIAGMWSRGPTSLSGARDKERSHGTGRQRGSDLYQVRRACSSHSNLSSIAGGITPAAAGSGGKSKSGLARRPVSAHGSISSAEGHRAFESILLPPMPVLVPAAFHSASSPLSASASARAVLEAAVPTAAQQRQQQQDRGSPSVKALDSLTWSINDIALRCLNNTLFLHEQSRALFANNDSDNKDDTNVGVGGGAIALELLQLVDGCAGDVPFLAARLIFYCTLFEAPFNKVAVEELGAIDKLTLSMTALLDALEEHLANSSLEEDSPRKRASAEYPKQLNAALGEVLKAFFNISLYYPRFADESARQRDGSAMLGEAFHPVLAKMLGPTIRLVLISPESTPPLATPLTNAIAVLLNFPVKDYRDVWFQVSEETSTGSLPSSMTGLASARRFAVNLFSPKGNRQKSNSNSKQSKSTGTQIPPLLTALVGILDRTTKRYFSAPDVDSALVNKQAAKDSVKVEDLLQPLLLLVRKLAAEDAGARAHLRNILAPPEIDRSIGLDKRTDLTGRLVRFMGSALFPRLMRAAGELFLSLYNGNPQELSSQIGYGPSIGFLLSVNLAGSVPKPPEARSGSAFGQSRPVNPITGSYEPTAAEKARDPINQMTDEEKEAEAEKLFSLFDRMNKTGVVKVENPMQNPKAQSRFQEIQKEEEQKQQEEEEAEEKSALKELERWRAERKKKRC</sequence>
<feature type="compositionally biased region" description="Basic and acidic residues" evidence="4">
    <location>
        <begin position="144"/>
        <end position="162"/>
    </location>
</feature>
<feature type="region of interest" description="Disordered" evidence="4">
    <location>
        <begin position="759"/>
        <end position="778"/>
    </location>
</feature>
<feature type="region of interest" description="Disordered" evidence="4">
    <location>
        <begin position="45"/>
        <end position="68"/>
    </location>
</feature>
<dbReference type="InterPro" id="IPR019318">
    <property type="entry name" value="Gua_nucleotide_exch_fac_Ric8"/>
</dbReference>
<dbReference type="AlphaFoldDB" id="A0A066WM72"/>
<dbReference type="GO" id="GO:0001965">
    <property type="term" value="F:G-protein alpha-subunit binding"/>
    <property type="evidence" value="ECO:0007669"/>
    <property type="project" value="TreeGrafter"/>
</dbReference>
<feature type="region of interest" description="Disordered" evidence="4">
    <location>
        <begin position="250"/>
        <end position="394"/>
    </location>
</feature>
<feature type="compositionally biased region" description="Low complexity" evidence="4">
    <location>
        <begin position="764"/>
        <end position="775"/>
    </location>
</feature>
<feature type="region of interest" description="Disordered" evidence="4">
    <location>
        <begin position="987"/>
        <end position="1041"/>
    </location>
</feature>